<dbReference type="Proteomes" id="UP000644727">
    <property type="component" value="Unassembled WGS sequence"/>
</dbReference>
<proteinExistence type="predicted"/>
<name>A0ABR9W1S3_9MICO</name>
<evidence type="ECO:0000313" key="1">
    <source>
        <dbReference type="EMBL" id="MBE9404386.1"/>
    </source>
</evidence>
<evidence type="ECO:0000313" key="2">
    <source>
        <dbReference type="Proteomes" id="UP000644727"/>
    </source>
</evidence>
<evidence type="ECO:0008006" key="3">
    <source>
        <dbReference type="Google" id="ProtNLM"/>
    </source>
</evidence>
<gene>
    <name evidence="1" type="ORF">IOE58_09385</name>
</gene>
<keyword evidence="2" id="KW-1185">Reference proteome</keyword>
<comment type="caution">
    <text evidence="1">The sequence shown here is derived from an EMBL/GenBank/DDBJ whole genome shotgun (WGS) entry which is preliminary data.</text>
</comment>
<dbReference type="RefSeq" id="WP_193866130.1">
    <property type="nucleotide sequence ID" value="NZ_JADEYR010000009.1"/>
</dbReference>
<accession>A0ABR9W1S3</accession>
<dbReference type="EMBL" id="JADEYR010000009">
    <property type="protein sequence ID" value="MBE9404386.1"/>
    <property type="molecule type" value="Genomic_DNA"/>
</dbReference>
<organism evidence="1 2">
    <name type="scientific">Brachybacterium epidermidis</name>
    <dbReference type="NCBI Taxonomy" id="2781983"/>
    <lineage>
        <taxon>Bacteria</taxon>
        <taxon>Bacillati</taxon>
        <taxon>Actinomycetota</taxon>
        <taxon>Actinomycetes</taxon>
        <taxon>Micrococcales</taxon>
        <taxon>Dermabacteraceae</taxon>
        <taxon>Brachybacterium</taxon>
    </lineage>
</organism>
<reference evidence="1 2" key="1">
    <citation type="submission" date="2020-10" db="EMBL/GenBank/DDBJ databases">
        <title>Draft genome and description of Brachybacterium epidermidis sp nov.</title>
        <authorList>
            <person name="Boxberger M."/>
            <person name="La Scola B."/>
        </authorList>
    </citation>
    <scope>NUCLEOTIDE SEQUENCE [LARGE SCALE GENOMIC DNA]</scope>
    <source>
        <strain evidence="1 2">Marseille-Q2903</strain>
    </source>
</reference>
<sequence length="542" mass="59745">MSSPMVLADLTHTVPAAQLTEACILARGVDLLDHEHGLMPLEGVVHSDPDRVVRMGRYWGSPFRCTCGHSYDGGSALAPFCVHAAAVVARWLADREPDPQAAITNVHDDAVPFADLERARDALAARAWERDPGDELSINAYVDEGLGSIGLAPEAYDLHGWLLRHATPTQAERCLRERVASWLGEDGEADLPPDSMHAAVQVSDLLQGGIGRDSAASFDAALLAVTRIRSGLDQWNQHDRAFGVAIDLASRLVPRAARPGSGQPERFIRTVIGLEEKHPSPQIPIMPLVIEHWDRRLCELAASEVERRIEALLDLIDVDLASHEGAGPVRRDTAAPFLLDIDPMGDGILVDQRFSDIGRSPAELVHARLDRLQRLAADLALRMRDVDALEKALRRWSGATFAEFFHRTRRWSSRAQLAVTRVAVDRGAVDWSVDRQPLLAEVRDDRHSYGSSEYASDVIEIHERAHTQERLRVLGVHDVAVALGKSGLSADAQRFLLDQFRRDPDPRHVPAFVHCWEEANLPADPLDAARSVLRGERADPPG</sequence>
<protein>
    <recommendedName>
        <fullName evidence="3">SWIM-type domain-containing protein</fullName>
    </recommendedName>
</protein>